<organism evidence="1 2">
    <name type="scientific">Virgibacillus salarius</name>
    <dbReference type="NCBI Taxonomy" id="447199"/>
    <lineage>
        <taxon>Bacteria</taxon>
        <taxon>Bacillati</taxon>
        <taxon>Bacillota</taxon>
        <taxon>Bacilli</taxon>
        <taxon>Bacillales</taxon>
        <taxon>Bacillaceae</taxon>
        <taxon>Virgibacillus</taxon>
    </lineage>
</organism>
<protein>
    <submittedName>
        <fullName evidence="1">Uncharacterized protein</fullName>
    </submittedName>
</protein>
<keyword evidence="2" id="KW-1185">Reference proteome</keyword>
<comment type="caution">
    <text evidence="1">The sequence shown here is derived from an EMBL/GenBank/DDBJ whole genome shotgun (WGS) entry which is preliminary data.</text>
</comment>
<proteinExistence type="predicted"/>
<sequence length="103" mass="12053">MTKKHYYVTVDTQDIREISIPDSGIEYEIIADAKEIEMLKKLFMKKNNYAELAIEYLVKPFDEWGADAERSAYSDHLITIYHELYKFGTEDTKAKIKKLGVIK</sequence>
<evidence type="ECO:0000313" key="1">
    <source>
        <dbReference type="EMBL" id="MBR7794880.1"/>
    </source>
</evidence>
<evidence type="ECO:0000313" key="2">
    <source>
        <dbReference type="Proteomes" id="UP000675284"/>
    </source>
</evidence>
<accession>A0A941IB31</accession>
<name>A0A941IB31_9BACI</name>
<reference evidence="1" key="1">
    <citation type="submission" date="2021-04" db="EMBL/GenBank/DDBJ databases">
        <title>Isolation and polyphasic classification of algal microorganism.</title>
        <authorList>
            <person name="Wang S."/>
        </authorList>
    </citation>
    <scope>NUCLEOTIDE SEQUENCE</scope>
    <source>
        <strain evidence="1">720a</strain>
    </source>
</reference>
<dbReference type="AlphaFoldDB" id="A0A941IB31"/>
<dbReference type="EMBL" id="JAGSOT010000004">
    <property type="protein sequence ID" value="MBR7794880.1"/>
    <property type="molecule type" value="Genomic_DNA"/>
</dbReference>
<gene>
    <name evidence="1" type="ORF">KCX74_02350</name>
</gene>
<dbReference type="Proteomes" id="UP000675284">
    <property type="component" value="Unassembled WGS sequence"/>
</dbReference>
<dbReference type="RefSeq" id="WP_034678895.1">
    <property type="nucleotide sequence ID" value="NZ_BAAACY010000099.1"/>
</dbReference>